<comment type="caution">
    <text evidence="1">The sequence shown here is derived from an EMBL/GenBank/DDBJ whole genome shotgun (WGS) entry which is preliminary data.</text>
</comment>
<evidence type="ECO:0008006" key="2">
    <source>
        <dbReference type="Google" id="ProtNLM"/>
    </source>
</evidence>
<reference evidence="1" key="1">
    <citation type="journal article" date="2020" name="mSystems">
        <title>Genome- and Community-Level Interaction Insights into Carbon Utilization and Element Cycling Functions of Hydrothermarchaeota in Hydrothermal Sediment.</title>
        <authorList>
            <person name="Zhou Z."/>
            <person name="Liu Y."/>
            <person name="Xu W."/>
            <person name="Pan J."/>
            <person name="Luo Z.H."/>
            <person name="Li M."/>
        </authorList>
    </citation>
    <scope>NUCLEOTIDE SEQUENCE [LARGE SCALE GENOMIC DNA]</scope>
    <source>
        <strain evidence="1">SpSt-579</strain>
    </source>
</reference>
<sequence length="171" mass="20164">MRQKFFKSGEIKPIHGSISGYVKQEKKEKPSKFLIICPECGVVRKNKRWYWMSDVKESERKEVSYKKCSGCEAVENQWVEGEIILKSKILKLIPEKIESIIYDSESEYQHEDPKNRVVKINNKSKSSWKVYTASVFLARMIGERLEREFTSKTSYKFSKGEKYVTVTWDDK</sequence>
<proteinExistence type="predicted"/>
<dbReference type="EMBL" id="DSYQ01000022">
    <property type="protein sequence ID" value="HGT71368.1"/>
    <property type="molecule type" value="Genomic_DNA"/>
</dbReference>
<name>A0A7C4M1C9_UNCC3</name>
<accession>A0A7C4M1C9</accession>
<organism evidence="1">
    <name type="scientific">candidate division CPR3 bacterium</name>
    <dbReference type="NCBI Taxonomy" id="2268181"/>
    <lineage>
        <taxon>Bacteria</taxon>
        <taxon>Bacteria division CPR3</taxon>
    </lineage>
</organism>
<evidence type="ECO:0000313" key="1">
    <source>
        <dbReference type="EMBL" id="HGT71368.1"/>
    </source>
</evidence>
<protein>
    <recommendedName>
        <fullName evidence="2">Nmd3 N-terminal domain-containing protein</fullName>
    </recommendedName>
</protein>
<dbReference type="AlphaFoldDB" id="A0A7C4M1C9"/>
<gene>
    <name evidence="1" type="ORF">ENT43_03860</name>
</gene>